<keyword evidence="2" id="KW-0805">Transcription regulation</keyword>
<evidence type="ECO:0000313" key="9">
    <source>
        <dbReference type="Proteomes" id="UP000199451"/>
    </source>
</evidence>
<feature type="compositionally biased region" description="Acidic residues" evidence="6">
    <location>
        <begin position="114"/>
        <end position="127"/>
    </location>
</feature>
<accession>A0A1G9TQU5</accession>
<dbReference type="InterPro" id="IPR036271">
    <property type="entry name" value="Tet_transcr_reg_TetR-rel_C_sf"/>
</dbReference>
<feature type="domain" description="HTH tetR-type" evidence="7">
    <location>
        <begin position="11"/>
        <end position="71"/>
    </location>
</feature>
<evidence type="ECO:0000256" key="6">
    <source>
        <dbReference type="SAM" id="MobiDB-lite"/>
    </source>
</evidence>
<feature type="DNA-binding region" description="H-T-H motif" evidence="5">
    <location>
        <begin position="34"/>
        <end position="53"/>
    </location>
</feature>
<dbReference type="RefSeq" id="WP_170830596.1">
    <property type="nucleotide sequence ID" value="NZ_FNHL01000002.1"/>
</dbReference>
<dbReference type="PROSITE" id="PS50977">
    <property type="entry name" value="HTH_TETR_2"/>
    <property type="match status" value="1"/>
</dbReference>
<dbReference type="SUPFAM" id="SSF48498">
    <property type="entry name" value="Tetracyclin repressor-like, C-terminal domain"/>
    <property type="match status" value="1"/>
</dbReference>
<dbReference type="PANTHER" id="PTHR30055:SF234">
    <property type="entry name" value="HTH-TYPE TRANSCRIPTIONAL REGULATOR BETI"/>
    <property type="match status" value="1"/>
</dbReference>
<evidence type="ECO:0000256" key="5">
    <source>
        <dbReference type="PROSITE-ProRule" id="PRU00335"/>
    </source>
</evidence>
<feature type="region of interest" description="Disordered" evidence="6">
    <location>
        <begin position="229"/>
        <end position="260"/>
    </location>
</feature>
<evidence type="ECO:0000313" key="8">
    <source>
        <dbReference type="EMBL" id="SDM49928.1"/>
    </source>
</evidence>
<dbReference type="InterPro" id="IPR009057">
    <property type="entry name" value="Homeodomain-like_sf"/>
</dbReference>
<dbReference type="SUPFAM" id="SSF46689">
    <property type="entry name" value="Homeodomain-like"/>
    <property type="match status" value="1"/>
</dbReference>
<feature type="compositionally biased region" description="Acidic residues" evidence="6">
    <location>
        <begin position="241"/>
        <end position="260"/>
    </location>
</feature>
<evidence type="ECO:0000256" key="4">
    <source>
        <dbReference type="ARBA" id="ARBA00023163"/>
    </source>
</evidence>
<organism evidence="8 9">
    <name type="scientific">Halogranum gelatinilyticum</name>
    <dbReference type="NCBI Taxonomy" id="660521"/>
    <lineage>
        <taxon>Archaea</taxon>
        <taxon>Methanobacteriati</taxon>
        <taxon>Methanobacteriota</taxon>
        <taxon>Stenosarchaea group</taxon>
        <taxon>Halobacteria</taxon>
        <taxon>Halobacteriales</taxon>
        <taxon>Haloferacaceae</taxon>
    </lineage>
</organism>
<evidence type="ECO:0000256" key="2">
    <source>
        <dbReference type="ARBA" id="ARBA00023015"/>
    </source>
</evidence>
<gene>
    <name evidence="8" type="ORF">SAMN04487949_1864</name>
</gene>
<name>A0A1G9TQU5_9EURY</name>
<keyword evidence="9" id="KW-1185">Reference proteome</keyword>
<evidence type="ECO:0000259" key="7">
    <source>
        <dbReference type="PROSITE" id="PS50977"/>
    </source>
</evidence>
<dbReference type="GO" id="GO:0003700">
    <property type="term" value="F:DNA-binding transcription factor activity"/>
    <property type="evidence" value="ECO:0007669"/>
    <property type="project" value="TreeGrafter"/>
</dbReference>
<dbReference type="Pfam" id="PF13977">
    <property type="entry name" value="TetR_C_6"/>
    <property type="match status" value="1"/>
</dbReference>
<sequence length="260" mass="28387">MSSDSVPTAPPDVHEEVMRATYRALCRHGFAALTMQDIADEADKSTAVLHYHYETKENLLVAFLAYVLGRFDEQFAGMEGSSATERLRCLFGRLSPDRGWDGGDSENDVRADDSNGDTADDDGDDGDATNGEDRTEFYRALLELRAQAPYREAYREQLRENKESIQAIVADIVADGIERGEFRDVDPETTARFILASLDGARNAAVALDDTEDPPAVRAGLEEFVLSSLRVDDGGATEGDSTAEADSTADEEVDDTEATE</sequence>
<dbReference type="OrthoDB" id="135877at2157"/>
<keyword evidence="4" id="KW-0804">Transcription</keyword>
<dbReference type="Pfam" id="PF00440">
    <property type="entry name" value="TetR_N"/>
    <property type="match status" value="1"/>
</dbReference>
<dbReference type="Proteomes" id="UP000199451">
    <property type="component" value="Unassembled WGS sequence"/>
</dbReference>
<dbReference type="InterPro" id="IPR039538">
    <property type="entry name" value="BetI_C"/>
</dbReference>
<proteinExistence type="predicted"/>
<evidence type="ECO:0000256" key="1">
    <source>
        <dbReference type="ARBA" id="ARBA00022491"/>
    </source>
</evidence>
<dbReference type="EMBL" id="FNHL01000002">
    <property type="protein sequence ID" value="SDM49928.1"/>
    <property type="molecule type" value="Genomic_DNA"/>
</dbReference>
<dbReference type="InterPro" id="IPR001647">
    <property type="entry name" value="HTH_TetR"/>
</dbReference>
<dbReference type="InterPro" id="IPR050109">
    <property type="entry name" value="HTH-type_TetR-like_transc_reg"/>
</dbReference>
<feature type="region of interest" description="Disordered" evidence="6">
    <location>
        <begin position="100"/>
        <end position="132"/>
    </location>
</feature>
<dbReference type="AlphaFoldDB" id="A0A1G9TQU5"/>
<reference evidence="9" key="1">
    <citation type="submission" date="2016-10" db="EMBL/GenBank/DDBJ databases">
        <authorList>
            <person name="Varghese N."/>
            <person name="Submissions S."/>
        </authorList>
    </citation>
    <scope>NUCLEOTIDE SEQUENCE [LARGE SCALE GENOMIC DNA]</scope>
    <source>
        <strain evidence="9">CGMCC 1.10119</strain>
    </source>
</reference>
<keyword evidence="1" id="KW-0678">Repressor</keyword>
<dbReference type="PANTHER" id="PTHR30055">
    <property type="entry name" value="HTH-TYPE TRANSCRIPTIONAL REGULATOR RUTR"/>
    <property type="match status" value="1"/>
</dbReference>
<keyword evidence="3 5" id="KW-0238">DNA-binding</keyword>
<feature type="compositionally biased region" description="Basic and acidic residues" evidence="6">
    <location>
        <begin position="100"/>
        <end position="113"/>
    </location>
</feature>
<dbReference type="GO" id="GO:0000976">
    <property type="term" value="F:transcription cis-regulatory region binding"/>
    <property type="evidence" value="ECO:0007669"/>
    <property type="project" value="TreeGrafter"/>
</dbReference>
<evidence type="ECO:0000256" key="3">
    <source>
        <dbReference type="ARBA" id="ARBA00023125"/>
    </source>
</evidence>
<dbReference type="STRING" id="660521.SAMN04487949_1864"/>
<dbReference type="Gene3D" id="1.10.357.10">
    <property type="entry name" value="Tetracycline Repressor, domain 2"/>
    <property type="match status" value="2"/>
</dbReference>
<protein>
    <submittedName>
        <fullName evidence="8">Transcriptional regulator, TetR family</fullName>
    </submittedName>
</protein>